<dbReference type="Proteomes" id="UP000705867">
    <property type="component" value="Unassembled WGS sequence"/>
</dbReference>
<evidence type="ECO:0000313" key="3">
    <source>
        <dbReference type="EMBL" id="MBZ0157178.1"/>
    </source>
</evidence>
<dbReference type="EMBL" id="JAIOIV010000107">
    <property type="protein sequence ID" value="MBZ0157178.1"/>
    <property type="molecule type" value="Genomic_DNA"/>
</dbReference>
<dbReference type="InterPro" id="IPR018704">
    <property type="entry name" value="SecYEG/CpoB_TPR"/>
</dbReference>
<gene>
    <name evidence="3" type="ORF">K8I29_13325</name>
</gene>
<feature type="transmembrane region" description="Helical" evidence="1">
    <location>
        <begin position="37"/>
        <end position="57"/>
    </location>
</feature>
<dbReference type="Gene3D" id="1.25.40.10">
    <property type="entry name" value="Tetratricopeptide repeat domain"/>
    <property type="match status" value="2"/>
</dbReference>
<organism evidence="3 4">
    <name type="scientific">Candidatus Nitrobium versatile</name>
    <dbReference type="NCBI Taxonomy" id="2884831"/>
    <lineage>
        <taxon>Bacteria</taxon>
        <taxon>Pseudomonadati</taxon>
        <taxon>Nitrospirota</taxon>
        <taxon>Nitrospiria</taxon>
        <taxon>Nitrospirales</taxon>
        <taxon>Nitrospiraceae</taxon>
        <taxon>Candidatus Nitrobium</taxon>
    </lineage>
</organism>
<evidence type="ECO:0000256" key="1">
    <source>
        <dbReference type="SAM" id="Phobius"/>
    </source>
</evidence>
<dbReference type="SMART" id="SM00028">
    <property type="entry name" value="TPR"/>
    <property type="match status" value="3"/>
</dbReference>
<feature type="domain" description="Ancillary SecYEG translocon subunit/Cell division coordinator CpoB TPR" evidence="2">
    <location>
        <begin position="46"/>
        <end position="214"/>
    </location>
</feature>
<evidence type="ECO:0000313" key="4">
    <source>
        <dbReference type="Proteomes" id="UP000705867"/>
    </source>
</evidence>
<keyword evidence="1" id="KW-1133">Transmembrane helix</keyword>
<sequence length="226" mass="25237">MPKVIKKRLAGKSQNEETLSETVVDLRERLKERQKTLVYGLIAFGAVVLLVVAVMVYTRVTTSKAAALQTEGYRIFFGETTIQYTSPADRYKSALEKFQKAYDTKKSPVTLLYIANSYYELGNYDEAIKTLKDLTSRYSDLRIVSLAHYKLSSAYLKKGDANSALTTLTNLAGIKDSPLQDLALLESGKVLETMGKKEEAKAKYKELIDKFPKSSLVPEARARLGS</sequence>
<name>A0A953J7K1_9BACT</name>
<dbReference type="InterPro" id="IPR011990">
    <property type="entry name" value="TPR-like_helical_dom_sf"/>
</dbReference>
<keyword evidence="1" id="KW-0812">Transmembrane</keyword>
<keyword evidence="1" id="KW-0472">Membrane</keyword>
<reference evidence="3" key="2">
    <citation type="submission" date="2021-08" db="EMBL/GenBank/DDBJ databases">
        <authorList>
            <person name="Dalcin Martins P."/>
        </authorList>
    </citation>
    <scope>NUCLEOTIDE SEQUENCE</scope>
    <source>
        <strain evidence="3">MAG_39</strain>
    </source>
</reference>
<accession>A0A953J7K1</accession>
<dbReference type="SUPFAM" id="SSF48452">
    <property type="entry name" value="TPR-like"/>
    <property type="match status" value="1"/>
</dbReference>
<dbReference type="Pfam" id="PF09976">
    <property type="entry name" value="TPR_21"/>
    <property type="match status" value="1"/>
</dbReference>
<proteinExistence type="predicted"/>
<comment type="caution">
    <text evidence="3">The sequence shown here is derived from an EMBL/GenBank/DDBJ whole genome shotgun (WGS) entry which is preliminary data.</text>
</comment>
<evidence type="ECO:0000259" key="2">
    <source>
        <dbReference type="Pfam" id="PF09976"/>
    </source>
</evidence>
<protein>
    <submittedName>
        <fullName evidence="3">Tetratricopeptide repeat protein</fullName>
    </submittedName>
</protein>
<dbReference type="AlphaFoldDB" id="A0A953J7K1"/>
<dbReference type="InterPro" id="IPR019734">
    <property type="entry name" value="TPR_rpt"/>
</dbReference>
<reference evidence="3" key="1">
    <citation type="journal article" date="2021" name="bioRxiv">
        <title>Unraveling nitrogen, sulfur and carbon metabolic pathways and microbial community transcriptional responses to substrate deprivation and toxicity stresses in a bioreactor mimicking anoxic brackish coastal sediment conditions.</title>
        <authorList>
            <person name="Martins P.D."/>
            <person name="Echeveste M.J."/>
            <person name="Arshad A."/>
            <person name="Kurth J."/>
            <person name="Ouboter H."/>
            <person name="Jetten M.S.M."/>
            <person name="Welte C.U."/>
        </authorList>
    </citation>
    <scope>NUCLEOTIDE SEQUENCE</scope>
    <source>
        <strain evidence="3">MAG_39</strain>
    </source>
</reference>